<name>A0A6G7J285_9FLAO</name>
<evidence type="ECO:0000313" key="2">
    <source>
        <dbReference type="Proteomes" id="UP000502928"/>
    </source>
</evidence>
<evidence type="ECO:0000313" key="1">
    <source>
        <dbReference type="EMBL" id="QII44664.1"/>
    </source>
</evidence>
<keyword evidence="2" id="KW-1185">Reference proteome</keyword>
<dbReference type="KEGG" id="mut:GVT53_08205"/>
<protein>
    <submittedName>
        <fullName evidence="1">Uncharacterized protein</fullName>
    </submittedName>
</protein>
<dbReference type="InterPro" id="IPR011051">
    <property type="entry name" value="RmlC_Cupin_sf"/>
</dbReference>
<proteinExistence type="predicted"/>
<dbReference type="RefSeq" id="WP_166248197.1">
    <property type="nucleotide sequence ID" value="NZ_CP049616.1"/>
</dbReference>
<dbReference type="InterPro" id="IPR014710">
    <property type="entry name" value="RmlC-like_jellyroll"/>
</dbReference>
<dbReference type="SUPFAM" id="SSF51182">
    <property type="entry name" value="RmlC-like cupins"/>
    <property type="match status" value="1"/>
</dbReference>
<sequence>MQFVELNPVGNFDPWEQEKIDELLHQEIKESLSNRLVFEDDSIKLWDLRLLPGERLNFRRHNTNYGWVCTTGGLLITRYGNGKIDMVKLNQGDTEYFENRGKDYINDLENIGEDMVVINILEYKHTKKENSLSFCN</sequence>
<accession>A0A6G7J285</accession>
<dbReference type="AlphaFoldDB" id="A0A6G7J285"/>
<dbReference type="Gene3D" id="2.60.120.10">
    <property type="entry name" value="Jelly Rolls"/>
    <property type="match status" value="1"/>
</dbReference>
<dbReference type="EMBL" id="CP049616">
    <property type="protein sequence ID" value="QII44664.1"/>
    <property type="molecule type" value="Genomic_DNA"/>
</dbReference>
<organism evidence="1 2">
    <name type="scientific">Flagellimonas oceani</name>
    <dbReference type="NCBI Taxonomy" id="2698672"/>
    <lineage>
        <taxon>Bacteria</taxon>
        <taxon>Pseudomonadati</taxon>
        <taxon>Bacteroidota</taxon>
        <taxon>Flavobacteriia</taxon>
        <taxon>Flavobacteriales</taxon>
        <taxon>Flavobacteriaceae</taxon>
        <taxon>Flagellimonas</taxon>
    </lineage>
</organism>
<gene>
    <name evidence="1" type="ORF">GVT53_08205</name>
</gene>
<reference evidence="1 2" key="1">
    <citation type="submission" date="2020-02" db="EMBL/GenBank/DDBJ databases">
        <title>Complete genome of Muricauda sp. 501str8.</title>
        <authorList>
            <person name="Dong B."/>
            <person name="Zhu S."/>
            <person name="Yang J."/>
            <person name="Chen J."/>
        </authorList>
    </citation>
    <scope>NUCLEOTIDE SEQUENCE [LARGE SCALE GENOMIC DNA]</scope>
    <source>
        <strain evidence="1 2">501str8</strain>
    </source>
</reference>
<dbReference type="Proteomes" id="UP000502928">
    <property type="component" value="Chromosome"/>
</dbReference>